<dbReference type="SUPFAM" id="SSF63999">
    <property type="entry name" value="Thiamin pyrophosphokinase, catalytic domain"/>
    <property type="match status" value="1"/>
</dbReference>
<dbReference type="PANTHER" id="PTHR41299">
    <property type="entry name" value="THIAMINE PYROPHOSPHOKINASE"/>
    <property type="match status" value="1"/>
</dbReference>
<dbReference type="NCBIfam" id="TIGR01378">
    <property type="entry name" value="thi_PPkinase"/>
    <property type="match status" value="1"/>
</dbReference>
<dbReference type="EC" id="2.7.6.2" evidence="5"/>
<evidence type="ECO:0000256" key="3">
    <source>
        <dbReference type="ARBA" id="ARBA00022777"/>
    </source>
</evidence>
<evidence type="ECO:0000313" key="8">
    <source>
        <dbReference type="Proteomes" id="UP001529275"/>
    </source>
</evidence>
<comment type="caution">
    <text evidence="7">The sequence shown here is derived from an EMBL/GenBank/DDBJ whole genome shotgun (WGS) entry which is preliminary data.</text>
</comment>
<evidence type="ECO:0000313" key="7">
    <source>
        <dbReference type="EMBL" id="MDM8196040.1"/>
    </source>
</evidence>
<name>A0ABT7UIR3_9FIRM</name>
<evidence type="ECO:0000256" key="5">
    <source>
        <dbReference type="NCBIfam" id="TIGR01378"/>
    </source>
</evidence>
<dbReference type="InterPro" id="IPR006282">
    <property type="entry name" value="Thi_PPkinase"/>
</dbReference>
<dbReference type="Proteomes" id="UP001529275">
    <property type="component" value="Unassembled WGS sequence"/>
</dbReference>
<dbReference type="InterPro" id="IPR007373">
    <property type="entry name" value="Thiamin_PyroPKinase_B1-bd"/>
</dbReference>
<reference evidence="8" key="1">
    <citation type="submission" date="2023-06" db="EMBL/GenBank/DDBJ databases">
        <title>Identification and characterization of horizontal gene transfer across gut microbiota members of farm animals based on homology search.</title>
        <authorList>
            <person name="Zeman M."/>
            <person name="Kubasova T."/>
            <person name="Jahodarova E."/>
            <person name="Nykrynova M."/>
            <person name="Rychlik I."/>
        </authorList>
    </citation>
    <scope>NUCLEOTIDE SEQUENCE [LARGE SCALE GENOMIC DNA]</scope>
    <source>
        <strain evidence="8">ET341</strain>
    </source>
</reference>
<keyword evidence="1 7" id="KW-0808">Transferase</keyword>
<dbReference type="GO" id="GO:0004788">
    <property type="term" value="F:thiamine diphosphokinase activity"/>
    <property type="evidence" value="ECO:0007669"/>
    <property type="project" value="UniProtKB-EC"/>
</dbReference>
<gene>
    <name evidence="7" type="ORF">QUV98_06910</name>
</gene>
<feature type="domain" description="Thiamin pyrophosphokinase thiamin-binding" evidence="6">
    <location>
        <begin position="129"/>
        <end position="190"/>
    </location>
</feature>
<dbReference type="SMART" id="SM00983">
    <property type="entry name" value="TPK_B1_binding"/>
    <property type="match status" value="1"/>
</dbReference>
<sequence length="197" mass="22674">MKIGIYSGINVGSVKDSTIEYIGVDQGVYHLYQQGITPVIAIGDMDSIENEQILQDINIQRYSSIKDDTDTALAIQYAIQKGYDAIDLYGVTHRRIDHFMAVLCLLEKYQDISITIYDEWNKIFVLKPGQHYLAKDQYHYFSIFAFDESVVTLKDCHYPLDHYILKRNDPLCVSNQMNEEYAIVENSRPVLCIQSIS</sequence>
<evidence type="ECO:0000259" key="6">
    <source>
        <dbReference type="SMART" id="SM00983"/>
    </source>
</evidence>
<dbReference type="RefSeq" id="WP_087245216.1">
    <property type="nucleotide sequence ID" value="NZ_JAUDCK010000021.1"/>
</dbReference>
<dbReference type="CDD" id="cd07995">
    <property type="entry name" value="TPK"/>
    <property type="match status" value="1"/>
</dbReference>
<keyword evidence="3" id="KW-0418">Kinase</keyword>
<accession>A0ABT7UIR3</accession>
<dbReference type="PANTHER" id="PTHR41299:SF1">
    <property type="entry name" value="THIAMINE PYROPHOSPHOKINASE"/>
    <property type="match status" value="1"/>
</dbReference>
<organism evidence="7 8">
    <name type="scientific">Massilimicrobiota timonensis</name>
    <dbReference type="NCBI Taxonomy" id="1776392"/>
    <lineage>
        <taxon>Bacteria</taxon>
        <taxon>Bacillati</taxon>
        <taxon>Bacillota</taxon>
        <taxon>Erysipelotrichia</taxon>
        <taxon>Erysipelotrichales</taxon>
        <taxon>Erysipelotrichaceae</taxon>
        <taxon>Massilimicrobiota</taxon>
    </lineage>
</organism>
<dbReference type="Pfam" id="PF04265">
    <property type="entry name" value="TPK_B1_binding"/>
    <property type="match status" value="1"/>
</dbReference>
<dbReference type="InterPro" id="IPR053149">
    <property type="entry name" value="TPK"/>
</dbReference>
<keyword evidence="2" id="KW-0547">Nucleotide-binding</keyword>
<keyword evidence="8" id="KW-1185">Reference proteome</keyword>
<keyword evidence="4" id="KW-0067">ATP-binding</keyword>
<dbReference type="InterPro" id="IPR036759">
    <property type="entry name" value="TPK_catalytic_sf"/>
</dbReference>
<dbReference type="SUPFAM" id="SSF63862">
    <property type="entry name" value="Thiamin pyrophosphokinase, substrate-binding domain"/>
    <property type="match status" value="1"/>
</dbReference>
<proteinExistence type="predicted"/>
<dbReference type="Gene3D" id="3.40.50.10240">
    <property type="entry name" value="Thiamin pyrophosphokinase, catalytic domain"/>
    <property type="match status" value="1"/>
</dbReference>
<protein>
    <recommendedName>
        <fullName evidence="5">Thiamine diphosphokinase</fullName>
        <ecNumber evidence="5">2.7.6.2</ecNumber>
    </recommendedName>
</protein>
<dbReference type="EMBL" id="JAUDCK010000021">
    <property type="protein sequence ID" value="MDM8196040.1"/>
    <property type="molecule type" value="Genomic_DNA"/>
</dbReference>
<evidence type="ECO:0000256" key="1">
    <source>
        <dbReference type="ARBA" id="ARBA00022679"/>
    </source>
</evidence>
<evidence type="ECO:0000256" key="2">
    <source>
        <dbReference type="ARBA" id="ARBA00022741"/>
    </source>
</evidence>
<dbReference type="InterPro" id="IPR036371">
    <property type="entry name" value="TPK_B1-bd_sf"/>
</dbReference>
<reference evidence="7 8" key="2">
    <citation type="submission" date="2023-06" db="EMBL/GenBank/DDBJ databases">
        <authorList>
            <person name="Zeman M."/>
            <person name="Kubasova T."/>
            <person name="Jahodarova E."/>
            <person name="Nykrynova M."/>
            <person name="Rychlik I."/>
        </authorList>
    </citation>
    <scope>NUCLEOTIDE SEQUENCE [LARGE SCALE GENOMIC DNA]</scope>
    <source>
        <strain evidence="7 8">ET341</strain>
    </source>
</reference>
<evidence type="ECO:0000256" key="4">
    <source>
        <dbReference type="ARBA" id="ARBA00022840"/>
    </source>
</evidence>
<dbReference type="InterPro" id="IPR007371">
    <property type="entry name" value="TPK_catalytic"/>
</dbReference>
<dbReference type="Pfam" id="PF04263">
    <property type="entry name" value="TPK_catalytic"/>
    <property type="match status" value="1"/>
</dbReference>